<dbReference type="OrthoDB" id="1875894at2759"/>
<evidence type="ECO:0000313" key="1">
    <source>
        <dbReference type="EMBL" id="PIM98619.1"/>
    </source>
</evidence>
<proteinExistence type="predicted"/>
<gene>
    <name evidence="1" type="ORF">CDL12_28897</name>
</gene>
<sequence>MLFAVEGGGFFSSSASGYSKGLTLLLLGQKNEEKPMRVTPWNQYQLVDQETDPDLQLASGKNRPVRGCASFACFGRAAAGLESPSPLKVGPTQNQEVLPGPPVFDESKDPKNSAGCVVVDDDDNKRNIISLKSSLKKAANSAPIASTGGCGACEKNDKHETLCERNNDVACQVDRRKVQWTDTSGGELFEIREFEMSEVGSDDEFDHGHEKTCSCRIM</sequence>
<dbReference type="Proteomes" id="UP000231279">
    <property type="component" value="Unassembled WGS sequence"/>
</dbReference>
<name>A0A2G9G134_9LAMI</name>
<reference evidence="2" key="1">
    <citation type="journal article" date="2018" name="Gigascience">
        <title>Genome assembly of the Pink Ipe (Handroanthus impetiginosus, Bignoniaceae), a highly valued, ecologically keystone Neotropical timber forest tree.</title>
        <authorList>
            <person name="Silva-Junior O.B."/>
            <person name="Grattapaglia D."/>
            <person name="Novaes E."/>
            <person name="Collevatti R.G."/>
        </authorList>
    </citation>
    <scope>NUCLEOTIDE SEQUENCE [LARGE SCALE GENOMIC DNA]</scope>
    <source>
        <strain evidence="2">cv. UFG-1</strain>
    </source>
</reference>
<dbReference type="PANTHER" id="PTHR33401:SF3">
    <property type="entry name" value="LOW AFFINITY POTASSIUM TRANSPORT SYSTEM PROTEIN"/>
    <property type="match status" value="1"/>
</dbReference>
<dbReference type="EMBL" id="NKXS01008234">
    <property type="protein sequence ID" value="PIM98619.1"/>
    <property type="molecule type" value="Genomic_DNA"/>
</dbReference>
<dbReference type="PANTHER" id="PTHR33401">
    <property type="entry name" value="LIGHT-HARVESTING COMPLEX-LIKE PROTEIN OHP2, CHLOROPLASTIC"/>
    <property type="match status" value="1"/>
</dbReference>
<keyword evidence="2" id="KW-1185">Reference proteome</keyword>
<protein>
    <submittedName>
        <fullName evidence="1">Uncharacterized protein</fullName>
    </submittedName>
</protein>
<comment type="caution">
    <text evidence="1">The sequence shown here is derived from an EMBL/GenBank/DDBJ whole genome shotgun (WGS) entry which is preliminary data.</text>
</comment>
<evidence type="ECO:0000313" key="2">
    <source>
        <dbReference type="Proteomes" id="UP000231279"/>
    </source>
</evidence>
<dbReference type="AlphaFoldDB" id="A0A2G9G134"/>
<dbReference type="STRING" id="429701.A0A2G9G134"/>
<organism evidence="1 2">
    <name type="scientific">Handroanthus impetiginosus</name>
    <dbReference type="NCBI Taxonomy" id="429701"/>
    <lineage>
        <taxon>Eukaryota</taxon>
        <taxon>Viridiplantae</taxon>
        <taxon>Streptophyta</taxon>
        <taxon>Embryophyta</taxon>
        <taxon>Tracheophyta</taxon>
        <taxon>Spermatophyta</taxon>
        <taxon>Magnoliopsida</taxon>
        <taxon>eudicotyledons</taxon>
        <taxon>Gunneridae</taxon>
        <taxon>Pentapetalae</taxon>
        <taxon>asterids</taxon>
        <taxon>lamiids</taxon>
        <taxon>Lamiales</taxon>
        <taxon>Bignoniaceae</taxon>
        <taxon>Crescentiina</taxon>
        <taxon>Tabebuia alliance</taxon>
        <taxon>Handroanthus</taxon>
    </lineage>
</organism>
<accession>A0A2G9G134</accession>